<accession>A0ABW3KXT4</accession>
<organism evidence="11 12">
    <name type="scientific">Thalassobacillus hwangdonensis</name>
    <dbReference type="NCBI Taxonomy" id="546108"/>
    <lineage>
        <taxon>Bacteria</taxon>
        <taxon>Bacillati</taxon>
        <taxon>Bacillota</taxon>
        <taxon>Bacilli</taxon>
        <taxon>Bacillales</taxon>
        <taxon>Bacillaceae</taxon>
        <taxon>Thalassobacillus</taxon>
    </lineage>
</organism>
<evidence type="ECO:0000256" key="2">
    <source>
        <dbReference type="ARBA" id="ARBA00022475"/>
    </source>
</evidence>
<feature type="transmembrane region" description="Helical" evidence="9">
    <location>
        <begin position="743"/>
        <end position="764"/>
    </location>
</feature>
<feature type="transmembrane region" description="Helical" evidence="9">
    <location>
        <begin position="790"/>
        <end position="814"/>
    </location>
</feature>
<keyword evidence="5 9" id="KW-1133">Transmembrane helix</keyword>
<evidence type="ECO:0000256" key="8">
    <source>
        <dbReference type="SAM" id="MobiDB-lite"/>
    </source>
</evidence>
<evidence type="ECO:0000256" key="7">
    <source>
        <dbReference type="ARBA" id="ARBA00038076"/>
    </source>
</evidence>
<feature type="transmembrane region" description="Helical" evidence="9">
    <location>
        <begin position="599"/>
        <end position="623"/>
    </location>
</feature>
<comment type="similarity">
    <text evidence="7">Belongs to the ABC-4 integral membrane protein family.</text>
</comment>
<evidence type="ECO:0000313" key="12">
    <source>
        <dbReference type="Proteomes" id="UP001596990"/>
    </source>
</evidence>
<keyword evidence="12" id="KW-1185">Reference proteome</keyword>
<comment type="caution">
    <text evidence="11">The sequence shown here is derived from an EMBL/GenBank/DDBJ whole genome shotgun (WGS) entry which is preliminary data.</text>
</comment>
<evidence type="ECO:0000313" key="11">
    <source>
        <dbReference type="EMBL" id="MFD1018356.1"/>
    </source>
</evidence>
<protein>
    <submittedName>
        <fullName evidence="11">ABC transporter permease</fullName>
    </submittedName>
</protein>
<feature type="domain" description="ABC3 transporter permease C-terminal" evidence="10">
    <location>
        <begin position="557"/>
        <end position="662"/>
    </location>
</feature>
<evidence type="ECO:0000256" key="6">
    <source>
        <dbReference type="ARBA" id="ARBA00023136"/>
    </source>
</evidence>
<sequence>MLRFIWNSWWRNKQRFILLLIGALIVSIGLSYLVGISQATNATVTEELQKRWKSSYDMVIRPPGSRSVTEDRNLLEPNYLSGLHEGISLDQYESIKNMEDIAIAAPISMIGYTMYGTTVKKVDYKEPGIYRFTRTHETSNGANVHKIEVDSYFAVGGGIDEPLAAYTREYGISRFSGELGSSIEVLIAAVDPEAEAALVGLDDSMITETDETNAFFEGSTEISKRDVGDGLVDNRIPVILSSKSFVDNSSSYKIARLNLPFGAEESQETVKKMEDNGGKAYLDDIEANVVDEFTFTSEDVHEQRIEMIKQNSSEVSSSDDFSWIVYKPTPVDYQEVTSPFNERWPYAYQVRPFTLPEESMHPVEHAYRPVEFFGKGNGASTRDMPRVRFDFKGVFDPSKLDISKDPLNELPMETYFPSTAKLVMDKNQQPVNPPTQLKPLDNPYGFLTKPPLMLTTLDAAAEILGEDPISSIRVKVAGVDVISEENEKKLNAIATKIEKETGLIVDITLGSSPQPAVTHIPASGEQPSIGWVEQPWIKLGSSITIFKESKFGLSNLIACVIAVAVVYVFSSNLIMMYARKKEFAVLLSLGWRPDKLSRMLMIEALILGVFVSMVSWSILGVIYATEDIQTSIARLIFIALFGLIIYLSGSVIPAILVRRISPTEAMKSGEVSKRKRRFVGSSSLIGMGINQMLTQWKRTCLSVISIALPTSMLIVLLFITFRLQGVMYTTWLGEFTAMEVGSMHYLAMGVALLIAILTTTEIMWQNVAERRPEFAVLKSLGWRNGTISRLIVWEGAANGIIAAVVGFTLAIGMIRLVYGQYPQDSWLFLSATTLIPIITGMIGALLPAIGAMRITPGQGFHGGISNSKRSEKIIRYVLGAGGAALSAGIVALLVFAIPDISNQSAKSETSDSTSVQGTSGDVEVFQDEKTKEDEEEVEDQNKEESINEDANAIDLLKETADTFKAGEEVVDPAKSFGDREVESSYHFTVEEVSPPEALAPEKDTNKLLSVKIEFTKTSTGRMNFIPNHFLVIDSKGEKYIRKTVNIIERGTWNSTVLIGETTFIGELTYEIPENVDEYVLYLDHETAGIYDPTVIEFN</sequence>
<evidence type="ECO:0000259" key="10">
    <source>
        <dbReference type="Pfam" id="PF02687"/>
    </source>
</evidence>
<evidence type="ECO:0000256" key="3">
    <source>
        <dbReference type="ARBA" id="ARBA00022692"/>
    </source>
</evidence>
<feature type="domain" description="ABC3 transporter permease C-terminal" evidence="10">
    <location>
        <begin position="746"/>
        <end position="856"/>
    </location>
</feature>
<dbReference type="Gene3D" id="2.60.40.1240">
    <property type="match status" value="1"/>
</dbReference>
<evidence type="ECO:0000256" key="9">
    <source>
        <dbReference type="SAM" id="Phobius"/>
    </source>
</evidence>
<dbReference type="InterPro" id="IPR029050">
    <property type="entry name" value="Immunoprotect_excell_Ig-like"/>
</dbReference>
<name>A0ABW3KXT4_9BACI</name>
<feature type="transmembrane region" description="Helical" evidence="9">
    <location>
        <begin position="873"/>
        <end position="897"/>
    </location>
</feature>
<feature type="compositionally biased region" description="Polar residues" evidence="8">
    <location>
        <begin position="904"/>
        <end position="919"/>
    </location>
</feature>
<feature type="region of interest" description="Disordered" evidence="8">
    <location>
        <begin position="904"/>
        <end position="945"/>
    </location>
</feature>
<keyword evidence="3 9" id="KW-0812">Transmembrane</keyword>
<keyword evidence="2" id="KW-1003">Cell membrane</keyword>
<evidence type="ECO:0000256" key="5">
    <source>
        <dbReference type="ARBA" id="ARBA00022989"/>
    </source>
</evidence>
<gene>
    <name evidence="11" type="ORF">ACFQ2J_04000</name>
</gene>
<keyword evidence="4" id="KW-0732">Signal</keyword>
<dbReference type="Pfam" id="PF02687">
    <property type="entry name" value="FtsX"/>
    <property type="match status" value="2"/>
</dbReference>
<dbReference type="InterPro" id="IPR003838">
    <property type="entry name" value="ABC3_permease_C"/>
</dbReference>
<dbReference type="RefSeq" id="WP_386056795.1">
    <property type="nucleotide sequence ID" value="NZ_JBHTKL010000001.1"/>
</dbReference>
<dbReference type="EMBL" id="JBHTKL010000001">
    <property type="protein sequence ID" value="MFD1018356.1"/>
    <property type="molecule type" value="Genomic_DNA"/>
</dbReference>
<reference evidence="12" key="1">
    <citation type="journal article" date="2019" name="Int. J. Syst. Evol. Microbiol.">
        <title>The Global Catalogue of Microorganisms (GCM) 10K type strain sequencing project: providing services to taxonomists for standard genome sequencing and annotation.</title>
        <authorList>
            <consortium name="The Broad Institute Genomics Platform"/>
            <consortium name="The Broad Institute Genome Sequencing Center for Infectious Disease"/>
            <person name="Wu L."/>
            <person name="Ma J."/>
        </authorList>
    </citation>
    <scope>NUCLEOTIDE SEQUENCE [LARGE SCALE GENOMIC DNA]</scope>
    <source>
        <strain evidence="12">CCUG 56607</strain>
    </source>
</reference>
<keyword evidence="6 9" id="KW-0472">Membrane</keyword>
<dbReference type="Proteomes" id="UP001596990">
    <property type="component" value="Unassembled WGS sequence"/>
</dbReference>
<dbReference type="PANTHER" id="PTHR30572:SF4">
    <property type="entry name" value="ABC TRANSPORTER PERMEASE YTRF"/>
    <property type="match status" value="1"/>
</dbReference>
<dbReference type="InterPro" id="IPR050250">
    <property type="entry name" value="Macrolide_Exporter_MacB"/>
</dbReference>
<evidence type="ECO:0000256" key="4">
    <source>
        <dbReference type="ARBA" id="ARBA00022729"/>
    </source>
</evidence>
<proteinExistence type="inferred from homology"/>
<feature type="transmembrane region" description="Helical" evidence="9">
    <location>
        <begin position="635"/>
        <end position="657"/>
    </location>
</feature>
<feature type="transmembrane region" description="Helical" evidence="9">
    <location>
        <begin position="700"/>
        <end position="723"/>
    </location>
</feature>
<dbReference type="PANTHER" id="PTHR30572">
    <property type="entry name" value="MEMBRANE COMPONENT OF TRANSPORTER-RELATED"/>
    <property type="match status" value="1"/>
</dbReference>
<feature type="transmembrane region" description="Helical" evidence="9">
    <location>
        <begin position="826"/>
        <end position="852"/>
    </location>
</feature>
<evidence type="ECO:0000256" key="1">
    <source>
        <dbReference type="ARBA" id="ARBA00004651"/>
    </source>
</evidence>
<comment type="subcellular location">
    <subcellularLocation>
        <location evidence="1">Cell membrane</location>
        <topology evidence="1">Multi-pass membrane protein</topology>
    </subcellularLocation>
</comment>
<feature type="transmembrane region" description="Helical" evidence="9">
    <location>
        <begin position="551"/>
        <end position="578"/>
    </location>
</feature>